<dbReference type="Pfam" id="PF24883">
    <property type="entry name" value="NPHP3_N"/>
    <property type="match status" value="1"/>
</dbReference>
<dbReference type="InterPro" id="IPR029058">
    <property type="entry name" value="AB_hydrolase_fold"/>
</dbReference>
<dbReference type="Proteomes" id="UP000184255">
    <property type="component" value="Unassembled WGS sequence"/>
</dbReference>
<feature type="repeat" description="ANK" evidence="3">
    <location>
        <begin position="1124"/>
        <end position="1156"/>
    </location>
</feature>
<dbReference type="PANTHER" id="PTHR24123:SF33">
    <property type="entry name" value="PROTEIN HOS4"/>
    <property type="match status" value="1"/>
</dbReference>
<keyword evidence="2 3" id="KW-0040">ANK repeat</keyword>
<dbReference type="SUPFAM" id="SSF53474">
    <property type="entry name" value="alpha/beta-Hydrolases"/>
    <property type="match status" value="1"/>
</dbReference>
<dbReference type="PROSITE" id="PS50297">
    <property type="entry name" value="ANK_REP_REGION"/>
    <property type="match status" value="5"/>
</dbReference>
<dbReference type="SUPFAM" id="SSF57850">
    <property type="entry name" value="RING/U-box"/>
    <property type="match status" value="1"/>
</dbReference>
<dbReference type="VEuPathDB" id="FungiDB:FMAN_05427"/>
<evidence type="ECO:0000256" key="3">
    <source>
        <dbReference type="PROSITE-ProRule" id="PRU00023"/>
    </source>
</evidence>
<dbReference type="InterPro" id="IPR002110">
    <property type="entry name" value="Ankyrin_rpt"/>
</dbReference>
<dbReference type="CDD" id="cd02249">
    <property type="entry name" value="ZZ"/>
    <property type="match status" value="1"/>
</dbReference>
<dbReference type="SMART" id="SM00248">
    <property type="entry name" value="ANK"/>
    <property type="match status" value="20"/>
</dbReference>
<evidence type="ECO:0000313" key="7">
    <source>
        <dbReference type="Proteomes" id="UP000184255"/>
    </source>
</evidence>
<dbReference type="RefSeq" id="XP_041678831.1">
    <property type="nucleotide sequence ID" value="XM_041827915.1"/>
</dbReference>
<evidence type="ECO:0000313" key="6">
    <source>
        <dbReference type="EMBL" id="CVK87659.1"/>
    </source>
</evidence>
<feature type="domain" description="Nephrocystin 3-like N-terminal" evidence="5">
    <location>
        <begin position="372"/>
        <end position="489"/>
    </location>
</feature>
<evidence type="ECO:0000256" key="2">
    <source>
        <dbReference type="ARBA" id="ARBA00023043"/>
    </source>
</evidence>
<dbReference type="Gene3D" id="3.40.50.1820">
    <property type="entry name" value="alpha/beta hydrolase"/>
    <property type="match status" value="1"/>
</dbReference>
<name>A0A1L7SPN6_FUSMA</name>
<dbReference type="InterPro" id="IPR051165">
    <property type="entry name" value="Multifunctional_ANK_Repeat"/>
</dbReference>
<dbReference type="Gene3D" id="1.25.40.20">
    <property type="entry name" value="Ankyrin repeat-containing domain"/>
    <property type="match status" value="3"/>
</dbReference>
<dbReference type="SUPFAM" id="SSF48403">
    <property type="entry name" value="Ankyrin repeat"/>
    <property type="match status" value="2"/>
</dbReference>
<evidence type="ECO:0000259" key="5">
    <source>
        <dbReference type="Pfam" id="PF24883"/>
    </source>
</evidence>
<dbReference type="InterPro" id="IPR056884">
    <property type="entry name" value="NPHP3-like_N"/>
</dbReference>
<organism evidence="6 7">
    <name type="scientific">Fusarium mangiferae</name>
    <name type="common">Mango malformation disease fungus</name>
    <dbReference type="NCBI Taxonomy" id="192010"/>
    <lineage>
        <taxon>Eukaryota</taxon>
        <taxon>Fungi</taxon>
        <taxon>Dikarya</taxon>
        <taxon>Ascomycota</taxon>
        <taxon>Pezizomycotina</taxon>
        <taxon>Sordariomycetes</taxon>
        <taxon>Hypocreomycetidae</taxon>
        <taxon>Hypocreales</taxon>
        <taxon>Nectriaceae</taxon>
        <taxon>Fusarium</taxon>
        <taxon>Fusarium fujikuroi species complex</taxon>
    </lineage>
</organism>
<feature type="repeat" description="ANK" evidence="3">
    <location>
        <begin position="991"/>
        <end position="1023"/>
    </location>
</feature>
<feature type="repeat" description="ANK" evidence="3">
    <location>
        <begin position="1569"/>
        <end position="1605"/>
    </location>
</feature>
<dbReference type="InterPro" id="IPR036770">
    <property type="entry name" value="Ankyrin_rpt-contain_sf"/>
</dbReference>
<accession>A0A1L7SPN6</accession>
<feature type="repeat" description="ANK" evidence="3">
    <location>
        <begin position="1162"/>
        <end position="1194"/>
    </location>
</feature>
<keyword evidence="1" id="KW-0677">Repeat</keyword>
<keyword evidence="7" id="KW-1185">Reference proteome</keyword>
<comment type="caution">
    <text evidence="6">The sequence shown here is derived from an EMBL/GenBank/DDBJ whole genome shotgun (WGS) entry which is preliminary data.</text>
</comment>
<feature type="region of interest" description="Disordered" evidence="4">
    <location>
        <begin position="862"/>
        <end position="913"/>
    </location>
</feature>
<feature type="compositionally biased region" description="Polar residues" evidence="4">
    <location>
        <begin position="883"/>
        <end position="895"/>
    </location>
</feature>
<dbReference type="Pfam" id="PF12796">
    <property type="entry name" value="Ank_2"/>
    <property type="match status" value="4"/>
</dbReference>
<dbReference type="PROSITE" id="PS50088">
    <property type="entry name" value="ANK_REPEAT"/>
    <property type="match status" value="6"/>
</dbReference>
<dbReference type="Pfam" id="PF13606">
    <property type="entry name" value="Ank_3"/>
    <property type="match status" value="1"/>
</dbReference>
<feature type="repeat" description="ANK" evidence="3">
    <location>
        <begin position="1430"/>
        <end position="1462"/>
    </location>
</feature>
<dbReference type="EMBL" id="FCQH01000002">
    <property type="protein sequence ID" value="CVK87659.1"/>
    <property type="molecule type" value="Genomic_DNA"/>
</dbReference>
<feature type="compositionally biased region" description="Basic and acidic residues" evidence="4">
    <location>
        <begin position="896"/>
        <end position="913"/>
    </location>
</feature>
<evidence type="ECO:0000256" key="1">
    <source>
        <dbReference type="ARBA" id="ARBA00022737"/>
    </source>
</evidence>
<protein>
    <submittedName>
        <fullName evidence="6">Related to ankyrin 1</fullName>
    </submittedName>
</protein>
<proteinExistence type="predicted"/>
<sequence length="1786" mass="198349">MVEIVVPEAEKPILKIPTAVDESGYRQYQKSGLNVIQDGEQEPSHNDASNHETPVVPFDVVLIHGIYGSSPDSWTTGSDSIWINKALAGASENKGRLMSYGYHTDIENGRYYTPCGVYHEAEALLEALRKLRTSEITEARRPIHFFSHDVGGTIVKAALAMATDDQDKYADILHCTRAMYFFGYPHRHSSVGLLEEAVLRLTAQKQQKWSGHMVGYAKSLTDTIIKVNDAFLGTQMLTQANFINVVSNLHLDLSQQVFPLCMSTTATPFERVVKMDKSNSDLILAGEDGFHPVNDIPDTDWLMGSFTGEQHVALRMIINQASPVQPYQNVDNNWQNSDLLDLPKRKETLIMHMRCSSGAEAASENASFFLDKNKSGTFHPLLYMKFDARDTRFNNCDAMMRTFLARIVCNRLQTESVASRSMDGLIRAGALHRNNLSEELETLRSANDMKSAIYVLGCFDECDASSIWFLTAMHKLLLRKEQRIKILVVTTKGTHGDGLIASALSGFPLEYVRSIDYHPEEPSPFPVDTEASKLTNKLGESVGTCIHRDVQLILSSCAGDHDLCELVLEWLGAGTGQTARTERLLDKPLTPTIVFAAILQDIAESHRPWAKILLSWLLACYRPLRYDELRHVSNIVWLQLERDPITVSSQTDVLRSFNGLLTSVNGEIQFKHPATRAWLESCHSADDEDKWYDIVRTSCHDKVLQTCIDYIQHAARNLQGSVLSLPYAIEFWHKHWQRVKTSEKHVQDLFCNESVFQFWANSLFALPNAQFKSQPSPLQPLAVAAHLGLTTVVEALLKRSHDQAELRGQALVEACRTGNVATIRLLMHSYSNGLDFDDEHLHEAARVVSHSSNDEALEELVSGIPEPPKTDPVAEESEVSLEFTESQEMIASQGDSSEKSTKHDPEVKSLRPQERVSGPLDWLVMPMYRAARSGLNGVITRLLQLGVSPNPPKGITPYGNSYISAAAVNNRVASAKLLINAGASPTATDDQGYTPLQKAIWWASGETVEFLLSHGASVNDLDQDNCTTLGAAAMWGSFPALEAILSRKDEADRMADDSEWHPVIQAVEYENKKCLKLLLSHGFSPNIITSKGETALRLAIQNKRLDLCKMLLESDADPDLTPDKVNTPLIQAISGEQLDIVKLLIEHKATVDKREAPPDDGWSRTPMHVAVDWNRPEIVQYLLEKGADPDARDSDGIPVVGSAVNSGHTNMVQWLVDAKADVNVVYTQNKITPLHEAYPYPEIVRILLDHGADINKGNVELRTALNFAIRVNNLAPVQVLLDAKTKPDINSATIYEDLRIVIPSGYVGIVEAMLEAGADVNNVNEKGESLLAYAIKLNASSLMVSKILEYNPDLDMRDKKENTALHCISKFTTLETVRLVVNAGGRLDVLNSDKDTPFIVAIGAQMDDVFFYMLKKEPSLLTQHFITSQQRVTALHEACRFGSLAMVRSLIDHDMDINSCCEGLYGTPLISATLRSDLLSSPLASDIIALLLVNGANPRTTGGLFQYPLISACLSCPADTIKLLLNSETSPQDQDSLNRKAVHLACYNSLAVVNLLEIPDSDFAVRDVAGRVPLHYAVMTGDVELAEVVLERSERVGVGIDVKDDDGWTPLLWAARAARIWNRQLEGEGSTNVMIAFLLKHGADPSIKGCGVGRDWTVCEVAYYHHADFVEDLIDQPSHRKIRSRKRGSAPESHYCDCCLIESHGIFFDCQICFDFSLCFKCYRNADKIHPEHSSFVRCGSEWVEDDVAKDEDVQEISLDDGIGDQDVLLDLEEIPYEDFDSEVSE</sequence>
<dbReference type="GeneID" id="65084693"/>
<dbReference type="PANTHER" id="PTHR24123">
    <property type="entry name" value="ANKYRIN REPEAT-CONTAINING"/>
    <property type="match status" value="1"/>
</dbReference>
<evidence type="ECO:0000256" key="4">
    <source>
        <dbReference type="SAM" id="MobiDB-lite"/>
    </source>
</evidence>
<gene>
    <name evidence="6" type="ORF">FMAN_05427</name>
</gene>
<reference evidence="7" key="1">
    <citation type="journal article" date="2016" name="Genome Biol. Evol.">
        <title>Comparative 'omics' of the Fusarium fujikuroi species complex highlights differences in genetic potential and metabolite synthesis.</title>
        <authorList>
            <person name="Niehaus E.-M."/>
            <person name="Muensterkoetter M."/>
            <person name="Proctor R.H."/>
            <person name="Brown D.W."/>
            <person name="Sharon A."/>
            <person name="Idan Y."/>
            <person name="Oren-Young L."/>
            <person name="Sieber C.M."/>
            <person name="Novak O."/>
            <person name="Pencik A."/>
            <person name="Tarkowska D."/>
            <person name="Hromadova K."/>
            <person name="Freeman S."/>
            <person name="Maymon M."/>
            <person name="Elazar M."/>
            <person name="Youssef S.A."/>
            <person name="El-Shabrawy E.S.M."/>
            <person name="Shalaby A.B.A."/>
            <person name="Houterman P."/>
            <person name="Brock N.L."/>
            <person name="Burkhardt I."/>
            <person name="Tsavkelova E.A."/>
            <person name="Dickschat J.S."/>
            <person name="Galuszka P."/>
            <person name="Gueldener U."/>
            <person name="Tudzynski B."/>
        </authorList>
    </citation>
    <scope>NUCLEOTIDE SEQUENCE [LARGE SCALE GENOMIC DNA]</scope>
    <source>
        <strain evidence="7">MRC7560</strain>
    </source>
</reference>
<feature type="repeat" description="ANK" evidence="3">
    <location>
        <begin position="1091"/>
        <end position="1123"/>
    </location>
</feature>